<evidence type="ECO:0000256" key="10">
    <source>
        <dbReference type="ARBA" id="ARBA00022782"/>
    </source>
</evidence>
<dbReference type="AlphaFoldDB" id="A0A913WS37"/>
<evidence type="ECO:0000313" key="26">
    <source>
        <dbReference type="EnsemblMetazoa" id="XP_020893260.1"/>
    </source>
</evidence>
<dbReference type="OMA" id="AFHSMMQ"/>
<dbReference type="GO" id="GO:0006654">
    <property type="term" value="P:phosphatidic acid biosynthetic process"/>
    <property type="evidence" value="ECO:0007669"/>
    <property type="project" value="TreeGrafter"/>
</dbReference>
<dbReference type="PANTHER" id="PTHR42886">
    <property type="entry name" value="RE40534P-RELATED"/>
    <property type="match status" value="1"/>
</dbReference>
<dbReference type="GO" id="GO:0055088">
    <property type="term" value="P:lipid homeostasis"/>
    <property type="evidence" value="ECO:0007669"/>
    <property type="project" value="TreeGrafter"/>
</dbReference>
<keyword evidence="8" id="KW-0551">Lipid droplet</keyword>
<evidence type="ECO:0000256" key="22">
    <source>
        <dbReference type="ARBA" id="ARBA00048632"/>
    </source>
</evidence>
<dbReference type="GO" id="GO:0030154">
    <property type="term" value="P:cell differentiation"/>
    <property type="evidence" value="ECO:0007669"/>
    <property type="project" value="UniProtKB-KW"/>
</dbReference>
<evidence type="ECO:0000256" key="6">
    <source>
        <dbReference type="ARBA" id="ARBA00022490"/>
    </source>
</evidence>
<dbReference type="RefSeq" id="XP_020893260.1">
    <property type="nucleotide sequence ID" value="XM_021037601.2"/>
</dbReference>
<comment type="catalytic activity">
    <reaction evidence="1">
        <text>a 1-acyl-sn-glycero-3-phosphate + an acyl-CoA = a 1,2-diacyl-sn-glycero-3-phosphate + CoA</text>
        <dbReference type="Rhea" id="RHEA:19709"/>
        <dbReference type="ChEBI" id="CHEBI:57287"/>
        <dbReference type="ChEBI" id="CHEBI:57970"/>
        <dbReference type="ChEBI" id="CHEBI:58342"/>
        <dbReference type="ChEBI" id="CHEBI:58608"/>
        <dbReference type="EC" id="2.3.1.51"/>
    </reaction>
    <physiologicalReaction direction="left-to-right" evidence="1">
        <dbReference type="Rhea" id="RHEA:19710"/>
    </physiologicalReaction>
</comment>
<proteinExistence type="inferred from homology"/>
<evidence type="ECO:0000256" key="19">
    <source>
        <dbReference type="ARBA" id="ARBA00047525"/>
    </source>
</evidence>
<evidence type="ECO:0000256" key="2">
    <source>
        <dbReference type="ARBA" id="ARBA00000816"/>
    </source>
</evidence>
<dbReference type="GeneID" id="110232411"/>
<dbReference type="EnsemblMetazoa" id="XM_021037601.2">
    <property type="protein sequence ID" value="XP_020893260.1"/>
    <property type="gene ID" value="LOC110232411"/>
</dbReference>
<dbReference type="PANTHER" id="PTHR42886:SF29">
    <property type="entry name" value="PUMMELIG, ISOFORM A"/>
    <property type="match status" value="1"/>
</dbReference>
<dbReference type="KEGG" id="epa:110232411"/>
<evidence type="ECO:0000256" key="14">
    <source>
        <dbReference type="ARBA" id="ARBA00036296"/>
    </source>
</evidence>
<dbReference type="Pfam" id="PF00561">
    <property type="entry name" value="Abhydrolase_1"/>
    <property type="match status" value="1"/>
</dbReference>
<evidence type="ECO:0000259" key="25">
    <source>
        <dbReference type="Pfam" id="PF00561"/>
    </source>
</evidence>
<evidence type="ECO:0000256" key="5">
    <source>
        <dbReference type="ARBA" id="ARBA00013211"/>
    </source>
</evidence>
<organism evidence="26 27">
    <name type="scientific">Exaiptasia diaphana</name>
    <name type="common">Tropical sea anemone</name>
    <name type="synonym">Aiptasia pulchella</name>
    <dbReference type="NCBI Taxonomy" id="2652724"/>
    <lineage>
        <taxon>Eukaryota</taxon>
        <taxon>Metazoa</taxon>
        <taxon>Cnidaria</taxon>
        <taxon>Anthozoa</taxon>
        <taxon>Hexacorallia</taxon>
        <taxon>Actiniaria</taxon>
        <taxon>Aiptasiidae</taxon>
        <taxon>Exaiptasia</taxon>
    </lineage>
</organism>
<evidence type="ECO:0000256" key="23">
    <source>
        <dbReference type="ARBA" id="ARBA00048770"/>
    </source>
</evidence>
<evidence type="ECO:0000256" key="21">
    <source>
        <dbReference type="ARBA" id="ARBA00047849"/>
    </source>
</evidence>
<comment type="catalytic activity">
    <reaction evidence="14">
        <text>1-(9Z-octadecenoyl)-sn-glycero-3-phosphate + octadecanoyl-CoA = 1-(9Z-octadecenoyl)-2-octadecanoyl-sn-glycero-3-phosphate + CoA</text>
        <dbReference type="Rhea" id="RHEA:37147"/>
        <dbReference type="ChEBI" id="CHEBI:57287"/>
        <dbReference type="ChEBI" id="CHEBI:57394"/>
        <dbReference type="ChEBI" id="CHEBI:74544"/>
        <dbReference type="ChEBI" id="CHEBI:74552"/>
    </reaction>
    <physiologicalReaction direction="left-to-right" evidence="14">
        <dbReference type="Rhea" id="RHEA:37148"/>
    </physiologicalReaction>
</comment>
<keyword evidence="6" id="KW-0963">Cytoplasm</keyword>
<evidence type="ECO:0000256" key="1">
    <source>
        <dbReference type="ARBA" id="ARBA00000300"/>
    </source>
</evidence>
<evidence type="ECO:0000256" key="11">
    <source>
        <dbReference type="ARBA" id="ARBA00022832"/>
    </source>
</evidence>
<evidence type="ECO:0000256" key="8">
    <source>
        <dbReference type="ARBA" id="ARBA00022677"/>
    </source>
</evidence>
<comment type="catalytic activity">
    <reaction evidence="21">
        <text>eicosanoyl-CoA + 1-(9Z-octadecenoyl)-sn-glycero-3-phosphate = 1-(9Z)-octadecenoyl-2-eicosanoyl-sn-glycero-3-phosphate + CoA</text>
        <dbReference type="Rhea" id="RHEA:37451"/>
        <dbReference type="ChEBI" id="CHEBI:57287"/>
        <dbReference type="ChEBI" id="CHEBI:57380"/>
        <dbReference type="ChEBI" id="CHEBI:74544"/>
        <dbReference type="ChEBI" id="CHEBI:74937"/>
    </reaction>
    <physiologicalReaction direction="left-to-right" evidence="21">
        <dbReference type="Rhea" id="RHEA:37452"/>
    </physiologicalReaction>
</comment>
<dbReference type="Gene3D" id="3.40.50.1820">
    <property type="entry name" value="alpha/beta hydrolase"/>
    <property type="match status" value="1"/>
</dbReference>
<evidence type="ECO:0000256" key="7">
    <source>
        <dbReference type="ARBA" id="ARBA00022516"/>
    </source>
</evidence>
<dbReference type="EC" id="2.3.1.51" evidence="5"/>
<dbReference type="OrthoDB" id="7457040at2759"/>
<evidence type="ECO:0000256" key="18">
    <source>
        <dbReference type="ARBA" id="ARBA00045357"/>
    </source>
</evidence>
<keyword evidence="10" id="KW-0221">Differentiation</keyword>
<comment type="catalytic activity">
    <reaction evidence="22">
        <text>1-(5Z,8Z,11Z,14Z-eicosatetraenoyl)-sn-glycero-3-phosphate + (9Z)-octadecenoyl-CoA = 1-(5Z,8Z,11Z,14Z)-eicosatetraenoyl-2-(9Z)-octadecenoyl-sn-glycero-3-phosphate + CoA</text>
        <dbReference type="Rhea" id="RHEA:37455"/>
        <dbReference type="ChEBI" id="CHEBI:57287"/>
        <dbReference type="ChEBI" id="CHEBI:57387"/>
        <dbReference type="ChEBI" id="CHEBI:74938"/>
        <dbReference type="ChEBI" id="CHEBI:74941"/>
    </reaction>
    <physiologicalReaction direction="left-to-right" evidence="22">
        <dbReference type="Rhea" id="RHEA:37456"/>
    </physiologicalReaction>
</comment>
<dbReference type="PRINTS" id="PR00111">
    <property type="entry name" value="ABHYDROLASE"/>
</dbReference>
<dbReference type="GO" id="GO:0005811">
    <property type="term" value="C:lipid droplet"/>
    <property type="evidence" value="ECO:0007669"/>
    <property type="project" value="UniProtKB-SubCell"/>
</dbReference>
<evidence type="ECO:0000256" key="13">
    <source>
        <dbReference type="ARBA" id="ARBA00023315"/>
    </source>
</evidence>
<sequence>MEAVSGNELINSNQTNTVAVPEMPPSRSWFSWCPTSDRLLEYAESRILKHLKTHYEKKFVPVVKGNNVWTVKFNPSAKNIPLVMVHGFGGGLGLWALNIDDLAKNRPVYTFDLLGFGRSSRPHFSSEADMTEQEFVESIESWRKELGLEKFILLGHSLGGFLSCSYALKHPDKVKHLILVDPWGFPEKPTDDEFQARIPRWVKVLGAVLSPFNPLAGLRAAGPLGPSMVQKFRPDIQRKYESLFEEDDTILNYIYHCNAQSPSGETAFKHLSIPYGWAKFPMVNRVGNLDRRIPITFIYGARSWVDNESAYHVKDIRGNNLVDIQIIKGAGHHVYADRPDPFNSVLEKVYEMVDSSTDDDEPEPMCRLESPV</sequence>
<comment type="catalytic activity">
    <reaction evidence="24">
        <text>1-(9Z-octadecenoyl)-sn-glycero-3-phosphate + (9Z)-octadecenoyl-CoA = 1,2-di-(9Z-octadecenoyl)-sn-glycero-3-phosphate + CoA</text>
        <dbReference type="Rhea" id="RHEA:37131"/>
        <dbReference type="ChEBI" id="CHEBI:57287"/>
        <dbReference type="ChEBI" id="CHEBI:57387"/>
        <dbReference type="ChEBI" id="CHEBI:74544"/>
        <dbReference type="ChEBI" id="CHEBI:74546"/>
    </reaction>
    <physiologicalReaction direction="left-to-right" evidence="24">
        <dbReference type="Rhea" id="RHEA:37132"/>
    </physiologicalReaction>
</comment>
<keyword evidence="13" id="KW-0012">Acyltransferase</keyword>
<dbReference type="InterPro" id="IPR029058">
    <property type="entry name" value="AB_hydrolase_fold"/>
</dbReference>
<dbReference type="GO" id="GO:0052689">
    <property type="term" value="F:carboxylic ester hydrolase activity"/>
    <property type="evidence" value="ECO:0007669"/>
    <property type="project" value="TreeGrafter"/>
</dbReference>
<dbReference type="Proteomes" id="UP000887567">
    <property type="component" value="Unplaced"/>
</dbReference>
<reference evidence="26" key="1">
    <citation type="submission" date="2022-11" db="UniProtKB">
        <authorList>
            <consortium name="EnsemblMetazoa"/>
        </authorList>
    </citation>
    <scope>IDENTIFICATION</scope>
</reference>
<evidence type="ECO:0000256" key="4">
    <source>
        <dbReference type="ARBA" id="ARBA00004502"/>
    </source>
</evidence>
<comment type="catalytic activity">
    <reaction evidence="19">
        <text>1-hexadecanoyl-sn-glycero-3-phosphate + (9Z)-octadecenoyl-CoA = 1-hexadecanoyl-2-(9Z-octadecenoyl)-sn-glycero-3-phosphate + CoA</text>
        <dbReference type="Rhea" id="RHEA:33187"/>
        <dbReference type="ChEBI" id="CHEBI:57287"/>
        <dbReference type="ChEBI" id="CHEBI:57387"/>
        <dbReference type="ChEBI" id="CHEBI:57518"/>
        <dbReference type="ChEBI" id="CHEBI:64839"/>
    </reaction>
    <physiologicalReaction direction="left-to-right" evidence="19">
        <dbReference type="Rhea" id="RHEA:33188"/>
    </physiologicalReaction>
</comment>
<dbReference type="GO" id="GO:0003841">
    <property type="term" value="F:1-acylglycerol-3-phosphate O-acyltransferase activity"/>
    <property type="evidence" value="ECO:0007669"/>
    <property type="project" value="UniProtKB-EC"/>
</dbReference>
<keyword evidence="9" id="KW-0808">Transferase</keyword>
<evidence type="ECO:0000313" key="27">
    <source>
        <dbReference type="Proteomes" id="UP000887567"/>
    </source>
</evidence>
<evidence type="ECO:0000256" key="17">
    <source>
        <dbReference type="ARBA" id="ARBA00042413"/>
    </source>
</evidence>
<evidence type="ECO:0000256" key="16">
    <source>
        <dbReference type="ARBA" id="ARBA00040731"/>
    </source>
</evidence>
<comment type="similarity">
    <text evidence="15">Belongs to the peptidase S33 family. ABHD4/ABHD5 subfamily.</text>
</comment>
<keyword evidence="11" id="KW-0276">Fatty acid metabolism</keyword>
<name>A0A913WS37_EXADI</name>
<evidence type="ECO:0000256" key="20">
    <source>
        <dbReference type="ARBA" id="ARBA00047543"/>
    </source>
</evidence>
<comment type="catalytic activity">
    <reaction evidence="2">
        <text>1-(9Z-octadecenoyl)-sn-glycero-3-phosphate + hexadecanoyl-CoA = 1-(9Z)-octadecenoyl-2-hexadecanoyl-sn-glycero-3-phosphate + CoA</text>
        <dbReference type="Rhea" id="RHEA:37143"/>
        <dbReference type="ChEBI" id="CHEBI:57287"/>
        <dbReference type="ChEBI" id="CHEBI:57379"/>
        <dbReference type="ChEBI" id="CHEBI:74544"/>
        <dbReference type="ChEBI" id="CHEBI:74551"/>
    </reaction>
    <physiologicalReaction direction="left-to-right" evidence="2">
        <dbReference type="Rhea" id="RHEA:37144"/>
    </physiologicalReaction>
</comment>
<evidence type="ECO:0000256" key="24">
    <source>
        <dbReference type="ARBA" id="ARBA00049561"/>
    </source>
</evidence>
<dbReference type="FunFam" id="3.40.50.1820:FF:000019">
    <property type="entry name" value="1-acylglycerol-3-phosphate O-acyltransferase ABHD5"/>
    <property type="match status" value="1"/>
</dbReference>
<comment type="subcellular location">
    <subcellularLocation>
        <location evidence="3">Cytoplasm</location>
    </subcellularLocation>
    <subcellularLocation>
        <location evidence="4">Lipid droplet</location>
    </subcellularLocation>
</comment>
<comment type="catalytic activity">
    <reaction evidence="20">
        <text>1-octadecanoyl-sn-glycero-3-phosphate + (9Z)-octadecenoyl-CoA = 1-octadecanoyl-2-(9Z-octadecenoyl)-sn-glycero-3-phosphate + CoA</text>
        <dbReference type="Rhea" id="RHEA:37163"/>
        <dbReference type="ChEBI" id="CHEBI:57287"/>
        <dbReference type="ChEBI" id="CHEBI:57387"/>
        <dbReference type="ChEBI" id="CHEBI:74560"/>
        <dbReference type="ChEBI" id="CHEBI:74565"/>
    </reaction>
    <physiologicalReaction direction="left-to-right" evidence="20">
        <dbReference type="Rhea" id="RHEA:37164"/>
    </physiologicalReaction>
</comment>
<keyword evidence="7" id="KW-0444">Lipid biosynthesis</keyword>
<feature type="domain" description="AB hydrolase-1" evidence="25">
    <location>
        <begin position="81"/>
        <end position="339"/>
    </location>
</feature>
<evidence type="ECO:0000256" key="9">
    <source>
        <dbReference type="ARBA" id="ARBA00022679"/>
    </source>
</evidence>
<keyword evidence="12" id="KW-0443">Lipid metabolism</keyword>
<dbReference type="GO" id="GO:0005739">
    <property type="term" value="C:mitochondrion"/>
    <property type="evidence" value="ECO:0007669"/>
    <property type="project" value="TreeGrafter"/>
</dbReference>
<dbReference type="InterPro" id="IPR000073">
    <property type="entry name" value="AB_hydrolase_1"/>
</dbReference>
<dbReference type="GO" id="GO:0006631">
    <property type="term" value="P:fatty acid metabolic process"/>
    <property type="evidence" value="ECO:0007669"/>
    <property type="project" value="UniProtKB-KW"/>
</dbReference>
<comment type="catalytic activity">
    <reaction evidence="23">
        <text>1-(9Z-octadecenoyl)-sn-glycero-3-phosphate + (5Z,8Z,11Z,14Z)-eicosatetraenoyl-CoA = 1-(9Z)-octadecenoyl-2-(5Z,8Z,11Z,14Z)-eicosatetraenoyl-sn-glycero-3-phosphate + CoA</text>
        <dbReference type="Rhea" id="RHEA:37443"/>
        <dbReference type="ChEBI" id="CHEBI:57287"/>
        <dbReference type="ChEBI" id="CHEBI:57368"/>
        <dbReference type="ChEBI" id="CHEBI:74544"/>
        <dbReference type="ChEBI" id="CHEBI:74928"/>
    </reaction>
    <physiologicalReaction direction="left-to-right" evidence="23">
        <dbReference type="Rhea" id="RHEA:37444"/>
    </physiologicalReaction>
</comment>
<comment type="function">
    <text evidence="18">Coenzyme A-dependent lysophosphatidic acid acyltransferase that catalyzes the transfer of an acyl group on a lysophosphatidic acid. Functions preferentially with 1-oleoyl-lysophosphatidic acid followed by 1-palmitoyl-lysophosphatidic acid, 1-stearoyl-lysophosphatidic acid and 1-arachidonoyl-lysophosphatidic acid as lipid acceptor. Functions preferentially with arachidonoyl-CoA followed by oleoyl-CoA as acyl group donors. Functions in phosphatidic acid biosynthesis. May regulate the cellular storage of triacylglycerol through activation of the phospholipase PNPLA2. Involved in keratinocyte differentiation. Regulates lipid droplet fusion.</text>
</comment>
<accession>A0A913WS37</accession>
<evidence type="ECO:0000256" key="3">
    <source>
        <dbReference type="ARBA" id="ARBA00004496"/>
    </source>
</evidence>
<evidence type="ECO:0000256" key="15">
    <source>
        <dbReference type="ARBA" id="ARBA00038097"/>
    </source>
</evidence>
<protein>
    <recommendedName>
        <fullName evidence="16">1-acylglycerol-3-phosphate O-acyltransferase ABHD5</fullName>
        <ecNumber evidence="5">2.3.1.51</ecNumber>
    </recommendedName>
    <alternativeName>
        <fullName evidence="17">Abhydrolase domain-containing protein 5</fullName>
    </alternativeName>
</protein>
<dbReference type="SUPFAM" id="SSF53474">
    <property type="entry name" value="alpha/beta-Hydrolases"/>
    <property type="match status" value="1"/>
</dbReference>
<evidence type="ECO:0000256" key="12">
    <source>
        <dbReference type="ARBA" id="ARBA00023098"/>
    </source>
</evidence>
<keyword evidence="27" id="KW-1185">Reference proteome</keyword>